<dbReference type="EMBL" id="VBOZ01000029">
    <property type="protein sequence ID" value="TMQ63752.1"/>
    <property type="molecule type" value="Genomic_DNA"/>
</dbReference>
<feature type="transmembrane region" description="Helical" evidence="2">
    <location>
        <begin position="25"/>
        <end position="48"/>
    </location>
</feature>
<keyword evidence="2" id="KW-1133">Transmembrane helix</keyword>
<sequence>MSTDSLQRSLLAIPTPPSRPWKINLILVAVLVGFSVAVVQSSFVEWAFHRFWLHRPWLPENCFTQHTLIHHQLCKFDDTFHVTDEEQHEALTFAWWGGPILIAISATPWALASWALYASGVSLPYVAFVIAIIAGVSVYYVGYESLHYFMHKPTIAWIERSRLFQFIKQHHRIHHVRMNRNLNVLLPLADLVLGTFVTKMPPHAPTSTGARRVARKHSRFGRKTSDSDLAG</sequence>
<feature type="transmembrane region" description="Helical" evidence="2">
    <location>
        <begin position="93"/>
        <end position="117"/>
    </location>
</feature>
<feature type="region of interest" description="Disordered" evidence="1">
    <location>
        <begin position="203"/>
        <end position="231"/>
    </location>
</feature>
<evidence type="ECO:0000256" key="2">
    <source>
        <dbReference type="SAM" id="Phobius"/>
    </source>
</evidence>
<evidence type="ECO:0000313" key="3">
    <source>
        <dbReference type="EMBL" id="TMQ63752.1"/>
    </source>
</evidence>
<dbReference type="Proteomes" id="UP000317691">
    <property type="component" value="Unassembled WGS sequence"/>
</dbReference>
<organism evidence="3 4">
    <name type="scientific">Eiseniibacteriota bacterium</name>
    <dbReference type="NCBI Taxonomy" id="2212470"/>
    <lineage>
        <taxon>Bacteria</taxon>
        <taxon>Candidatus Eiseniibacteriota</taxon>
    </lineage>
</organism>
<accession>A0A538TJF3</accession>
<evidence type="ECO:0000256" key="1">
    <source>
        <dbReference type="SAM" id="MobiDB-lite"/>
    </source>
</evidence>
<feature type="compositionally biased region" description="Basic residues" evidence="1">
    <location>
        <begin position="212"/>
        <end position="222"/>
    </location>
</feature>
<evidence type="ECO:0008006" key="5">
    <source>
        <dbReference type="Google" id="ProtNLM"/>
    </source>
</evidence>
<dbReference type="AlphaFoldDB" id="A0A538TJF3"/>
<keyword evidence="2" id="KW-0472">Membrane</keyword>
<protein>
    <recommendedName>
        <fullName evidence="5">Fatty acid hydroxylase</fullName>
    </recommendedName>
</protein>
<reference evidence="3 4" key="1">
    <citation type="journal article" date="2019" name="Nat. Microbiol.">
        <title>Mediterranean grassland soil C-N compound turnover is dependent on rainfall and depth, and is mediated by genomically divergent microorganisms.</title>
        <authorList>
            <person name="Diamond S."/>
            <person name="Andeer P.F."/>
            <person name="Li Z."/>
            <person name="Crits-Christoph A."/>
            <person name="Burstein D."/>
            <person name="Anantharaman K."/>
            <person name="Lane K.R."/>
            <person name="Thomas B.C."/>
            <person name="Pan C."/>
            <person name="Northen T.R."/>
            <person name="Banfield J.F."/>
        </authorList>
    </citation>
    <scope>NUCLEOTIDE SEQUENCE [LARGE SCALE GENOMIC DNA]</scope>
    <source>
        <strain evidence="3">WS_9</strain>
    </source>
</reference>
<keyword evidence="2" id="KW-0812">Transmembrane</keyword>
<feature type="transmembrane region" description="Helical" evidence="2">
    <location>
        <begin position="123"/>
        <end position="142"/>
    </location>
</feature>
<gene>
    <name evidence="3" type="ORF">E6K79_08875</name>
</gene>
<name>A0A538TJF3_UNCEI</name>
<comment type="caution">
    <text evidence="3">The sequence shown here is derived from an EMBL/GenBank/DDBJ whole genome shotgun (WGS) entry which is preliminary data.</text>
</comment>
<evidence type="ECO:0000313" key="4">
    <source>
        <dbReference type="Proteomes" id="UP000317691"/>
    </source>
</evidence>
<proteinExistence type="predicted"/>